<evidence type="ECO:0000313" key="1">
    <source>
        <dbReference type="EMBL" id="MCI46789.1"/>
    </source>
</evidence>
<organism evidence="1 2">
    <name type="scientific">Trifolium medium</name>
    <dbReference type="NCBI Taxonomy" id="97028"/>
    <lineage>
        <taxon>Eukaryota</taxon>
        <taxon>Viridiplantae</taxon>
        <taxon>Streptophyta</taxon>
        <taxon>Embryophyta</taxon>
        <taxon>Tracheophyta</taxon>
        <taxon>Spermatophyta</taxon>
        <taxon>Magnoliopsida</taxon>
        <taxon>eudicotyledons</taxon>
        <taxon>Gunneridae</taxon>
        <taxon>Pentapetalae</taxon>
        <taxon>rosids</taxon>
        <taxon>fabids</taxon>
        <taxon>Fabales</taxon>
        <taxon>Fabaceae</taxon>
        <taxon>Papilionoideae</taxon>
        <taxon>50 kb inversion clade</taxon>
        <taxon>NPAAA clade</taxon>
        <taxon>Hologalegina</taxon>
        <taxon>IRL clade</taxon>
        <taxon>Trifolieae</taxon>
        <taxon>Trifolium</taxon>
    </lineage>
</organism>
<dbReference type="EMBL" id="LXQA010362653">
    <property type="protein sequence ID" value="MCI46789.1"/>
    <property type="molecule type" value="Genomic_DNA"/>
</dbReference>
<sequence>MILNSGYITRVGCGNVALWYEKWLHK</sequence>
<dbReference type="AlphaFoldDB" id="A0A392SDR4"/>
<keyword evidence="2" id="KW-1185">Reference proteome</keyword>
<dbReference type="Proteomes" id="UP000265520">
    <property type="component" value="Unassembled WGS sequence"/>
</dbReference>
<name>A0A392SDR4_9FABA</name>
<protein>
    <submittedName>
        <fullName evidence="1">Uncharacterized protein</fullName>
    </submittedName>
</protein>
<comment type="caution">
    <text evidence="1">The sequence shown here is derived from an EMBL/GenBank/DDBJ whole genome shotgun (WGS) entry which is preliminary data.</text>
</comment>
<accession>A0A392SDR4</accession>
<proteinExistence type="predicted"/>
<feature type="non-terminal residue" evidence="1">
    <location>
        <position position="26"/>
    </location>
</feature>
<reference evidence="1 2" key="1">
    <citation type="journal article" date="2018" name="Front. Plant Sci.">
        <title>Red Clover (Trifolium pratense) and Zigzag Clover (T. medium) - A Picture of Genomic Similarities and Differences.</title>
        <authorList>
            <person name="Dluhosova J."/>
            <person name="Istvanek J."/>
            <person name="Nedelnik J."/>
            <person name="Repkova J."/>
        </authorList>
    </citation>
    <scope>NUCLEOTIDE SEQUENCE [LARGE SCALE GENOMIC DNA]</scope>
    <source>
        <strain evidence="2">cv. 10/8</strain>
        <tissue evidence="1">Leaf</tissue>
    </source>
</reference>
<evidence type="ECO:0000313" key="2">
    <source>
        <dbReference type="Proteomes" id="UP000265520"/>
    </source>
</evidence>